<name>A0A6P8EEZ2_PUNGR</name>
<organism evidence="2 3">
    <name type="scientific">Punica granatum</name>
    <name type="common">Pomegranate</name>
    <dbReference type="NCBI Taxonomy" id="22663"/>
    <lineage>
        <taxon>Eukaryota</taxon>
        <taxon>Viridiplantae</taxon>
        <taxon>Streptophyta</taxon>
        <taxon>Embryophyta</taxon>
        <taxon>Tracheophyta</taxon>
        <taxon>Spermatophyta</taxon>
        <taxon>Magnoliopsida</taxon>
        <taxon>eudicotyledons</taxon>
        <taxon>Gunneridae</taxon>
        <taxon>Pentapetalae</taxon>
        <taxon>rosids</taxon>
        <taxon>malvids</taxon>
        <taxon>Myrtales</taxon>
        <taxon>Lythraceae</taxon>
        <taxon>Punica</taxon>
    </lineage>
</organism>
<dbReference type="GeneID" id="116213243"/>
<proteinExistence type="predicted"/>
<feature type="chain" id="PRO_5028044549" evidence="1">
    <location>
        <begin position="19"/>
        <end position="163"/>
    </location>
</feature>
<feature type="signal peptide" evidence="1">
    <location>
        <begin position="1"/>
        <end position="18"/>
    </location>
</feature>
<keyword evidence="2" id="KW-1185">Reference proteome</keyword>
<evidence type="ECO:0000313" key="3">
    <source>
        <dbReference type="RefSeq" id="XP_031403971.1"/>
    </source>
</evidence>
<dbReference type="SUPFAM" id="SSF101148">
    <property type="entry name" value="Plant invertase/pectin methylesterase inhibitor"/>
    <property type="match status" value="1"/>
</dbReference>
<dbReference type="PANTHER" id="PTHR31890:SF9">
    <property type="entry name" value="PLANT INVERTASE_PECTIN METHYLESTERASE INHIBITOR SUPERFAMILY PROTEIN"/>
    <property type="match status" value="1"/>
</dbReference>
<accession>A0A6P8EEZ2</accession>
<reference evidence="3" key="2">
    <citation type="submission" date="2025-08" db="UniProtKB">
        <authorList>
            <consortium name="RefSeq"/>
        </authorList>
    </citation>
    <scope>IDENTIFICATION</scope>
    <source>
        <tissue evidence="3">Leaf</tissue>
    </source>
</reference>
<dbReference type="PANTHER" id="PTHR31890">
    <property type="entry name" value="PLANT INVERTASE/PECTIN METHYLESTERASE INHIBITOR SUPERFAMILY PROTEIN"/>
    <property type="match status" value="1"/>
</dbReference>
<dbReference type="OrthoDB" id="1544433at2759"/>
<dbReference type="Proteomes" id="UP000515151">
    <property type="component" value="Chromosome 7"/>
</dbReference>
<dbReference type="RefSeq" id="XP_031403971.1">
    <property type="nucleotide sequence ID" value="XM_031548111.1"/>
</dbReference>
<dbReference type="InterPro" id="IPR035513">
    <property type="entry name" value="Invertase/methylesterase_inhib"/>
</dbReference>
<evidence type="ECO:0000256" key="1">
    <source>
        <dbReference type="SAM" id="SignalP"/>
    </source>
</evidence>
<reference evidence="2" key="1">
    <citation type="journal article" date="2020" name="Plant Biotechnol. J.">
        <title>The pomegranate (Punica granatum L.) draft genome dissects genetic divergence between soft- and hard-seeded cultivars.</title>
        <authorList>
            <person name="Luo X."/>
            <person name="Li H."/>
            <person name="Wu Z."/>
            <person name="Yao W."/>
            <person name="Zhao P."/>
            <person name="Cao D."/>
            <person name="Yu H."/>
            <person name="Li K."/>
            <person name="Poudel K."/>
            <person name="Zhao D."/>
            <person name="Zhang F."/>
            <person name="Xia X."/>
            <person name="Chen L."/>
            <person name="Wang Q."/>
            <person name="Jing D."/>
            <person name="Cao S."/>
        </authorList>
    </citation>
    <scope>NUCLEOTIDE SEQUENCE [LARGE SCALE GENOMIC DNA]</scope>
    <source>
        <strain evidence="2">cv. Tunisia</strain>
    </source>
</reference>
<sequence length="163" mass="17941">MIILKATIASILISLAAAGEEAEFVKEVCRKSVAAVVRYDDCVQVLNGDFQQETKKDLYTLTILSLNLAMANSPPALKPVIQACSIWFLGSYNSFHSTIIDVKAGSSLADFYLLYAHDGATNCRNFMKQSNISIPAVANRCNHVEFFAYVCYTVTEMLILKGN</sequence>
<protein>
    <submittedName>
        <fullName evidence="3">Uncharacterized protein LOC116213243 isoform X1</fullName>
    </submittedName>
</protein>
<dbReference type="AlphaFoldDB" id="A0A6P8EEZ2"/>
<keyword evidence="1" id="KW-0732">Signal</keyword>
<gene>
    <name evidence="3" type="primary">LOC116213243</name>
</gene>
<evidence type="ECO:0000313" key="2">
    <source>
        <dbReference type="Proteomes" id="UP000515151"/>
    </source>
</evidence>